<dbReference type="HOGENOM" id="CLU_700396_0_0_1"/>
<proteinExistence type="predicted"/>
<name>A0A0A2JUB8_PENEN</name>
<evidence type="ECO:0000313" key="2">
    <source>
        <dbReference type="EMBL" id="KGO59014.1"/>
    </source>
</evidence>
<accession>A0A0A2JUB8</accession>
<feature type="compositionally biased region" description="Basic residues" evidence="1">
    <location>
        <begin position="152"/>
        <end position="162"/>
    </location>
</feature>
<feature type="compositionally biased region" description="Basic and acidic residues" evidence="1">
    <location>
        <begin position="69"/>
        <end position="79"/>
    </location>
</feature>
<organism evidence="2 3">
    <name type="scientific">Penicillium expansum</name>
    <name type="common">Blue mold rot fungus</name>
    <dbReference type="NCBI Taxonomy" id="27334"/>
    <lineage>
        <taxon>Eukaryota</taxon>
        <taxon>Fungi</taxon>
        <taxon>Dikarya</taxon>
        <taxon>Ascomycota</taxon>
        <taxon>Pezizomycotina</taxon>
        <taxon>Eurotiomycetes</taxon>
        <taxon>Eurotiomycetidae</taxon>
        <taxon>Eurotiales</taxon>
        <taxon>Aspergillaceae</taxon>
        <taxon>Penicillium</taxon>
    </lineage>
</organism>
<feature type="region of interest" description="Disordered" evidence="1">
    <location>
        <begin position="263"/>
        <end position="324"/>
    </location>
</feature>
<dbReference type="RefSeq" id="XP_016600355.1">
    <property type="nucleotide sequence ID" value="XM_016746639.1"/>
</dbReference>
<dbReference type="Proteomes" id="UP000030143">
    <property type="component" value="Unassembled WGS sequence"/>
</dbReference>
<comment type="caution">
    <text evidence="2">The sequence shown here is derived from an EMBL/GenBank/DDBJ whole genome shotgun (WGS) entry which is preliminary data.</text>
</comment>
<reference evidence="2 3" key="1">
    <citation type="journal article" date="2015" name="Mol. Plant Microbe Interact.">
        <title>Genome, transcriptome, and functional analyses of Penicillium expansum provide new insights into secondary metabolism and pathogenicity.</title>
        <authorList>
            <person name="Ballester A.R."/>
            <person name="Marcet-Houben M."/>
            <person name="Levin E."/>
            <person name="Sela N."/>
            <person name="Selma-Lazaro C."/>
            <person name="Carmona L."/>
            <person name="Wisniewski M."/>
            <person name="Droby S."/>
            <person name="Gonzalez-Candelas L."/>
            <person name="Gabaldon T."/>
        </authorList>
    </citation>
    <scope>NUCLEOTIDE SEQUENCE [LARGE SCALE GENOMIC DNA]</scope>
    <source>
        <strain evidence="2 3">MD-8</strain>
    </source>
</reference>
<feature type="compositionally biased region" description="Polar residues" evidence="1">
    <location>
        <begin position="80"/>
        <end position="89"/>
    </location>
</feature>
<feature type="compositionally biased region" description="Basic residues" evidence="1">
    <location>
        <begin position="184"/>
        <end position="193"/>
    </location>
</feature>
<feature type="compositionally biased region" description="Basic and acidic residues" evidence="1">
    <location>
        <begin position="282"/>
        <end position="299"/>
    </location>
</feature>
<feature type="compositionally biased region" description="Pro residues" evidence="1">
    <location>
        <begin position="310"/>
        <end position="322"/>
    </location>
</feature>
<keyword evidence="3" id="KW-1185">Reference proteome</keyword>
<dbReference type="AlphaFoldDB" id="A0A0A2JUB8"/>
<feature type="region of interest" description="Disordered" evidence="1">
    <location>
        <begin position="51"/>
        <end position="91"/>
    </location>
</feature>
<evidence type="ECO:0000313" key="3">
    <source>
        <dbReference type="Proteomes" id="UP000030143"/>
    </source>
</evidence>
<feature type="region of interest" description="Disordered" evidence="1">
    <location>
        <begin position="129"/>
        <end position="244"/>
    </location>
</feature>
<dbReference type="EMBL" id="JQFZ01000110">
    <property type="protein sequence ID" value="KGO59014.1"/>
    <property type="molecule type" value="Genomic_DNA"/>
</dbReference>
<evidence type="ECO:0000256" key="1">
    <source>
        <dbReference type="SAM" id="MobiDB-lite"/>
    </source>
</evidence>
<feature type="compositionally biased region" description="Polar residues" evidence="1">
    <location>
        <begin position="219"/>
        <end position="237"/>
    </location>
</feature>
<gene>
    <name evidence="2" type="ORF">PEX2_093690</name>
</gene>
<dbReference type="OrthoDB" id="4341740at2759"/>
<sequence length="396" mass="45007">MRRSRFTGRSKPNKTEFGWYFAGEPMDKRHSRSGRIRLVRYGPEMETCVHSRCPSPSPISEQPSCPRGNRCEVHPHEARSSSPSNTDSSGYEAARRYCERCHSIRRESGSPPQVEKVTCSCHNRCECHSHETRPVTPSSSDYSSSETATKRYGSRHSARRERRSKETRPTTPNSSDFSDYEPSRRRRSGHRTGKREPEHHPQVEVCQCEAHAPPPSPPTISSQRYNSARASFTTAPRSSPIVHRHHCRKASYCELHPELCRASMPAPSPVPRSIPTPTRSPRSSEKSRPSSRVKPEPNRTFRRSASPHKQAPPPKPVSPPIPTSSRADVQYCSCCYMDGYHADDSGYYTPYDDTASETSIQAMPDHDRDVDERHCAFHHRCRPRFERGLGWVCGRK</sequence>
<protein>
    <submittedName>
        <fullName evidence="2">Uncharacterized protein</fullName>
    </submittedName>
</protein>
<dbReference type="VEuPathDB" id="FungiDB:PEXP_064140"/>
<dbReference type="GeneID" id="27682059"/>